<dbReference type="InterPro" id="IPR036770">
    <property type="entry name" value="Ankyrin_rpt-contain_sf"/>
</dbReference>
<organism evidence="3">
    <name type="scientific">Borely moumouvirus</name>
    <dbReference type="NCBI Taxonomy" id="2712067"/>
    <lineage>
        <taxon>Viruses</taxon>
        <taxon>Varidnaviria</taxon>
        <taxon>Bamfordvirae</taxon>
        <taxon>Nucleocytoviricota</taxon>
        <taxon>Megaviricetes</taxon>
        <taxon>Imitervirales</taxon>
        <taxon>Mimiviridae</taxon>
        <taxon>Megamimivirinae</taxon>
        <taxon>Moumouvirus</taxon>
    </lineage>
</organism>
<keyword evidence="1" id="KW-0677">Repeat</keyword>
<dbReference type="PROSITE" id="PS50297">
    <property type="entry name" value="ANK_REP_REGION"/>
    <property type="match status" value="1"/>
</dbReference>
<dbReference type="Pfam" id="PF12796">
    <property type="entry name" value="Ank_2"/>
    <property type="match status" value="1"/>
</dbReference>
<sequence length="231" mass="26491">MSTDCKEIIDSDELICIISKGDTLSFKKILDQIIDKYYILICYNINKLSNHYDVSNFIDILYDKLKNINNPSDIIVISVAYINKVDLIELVIENGGNINAIDNGCTPLIAACDFGNYNIIDYLLKNGANVDFQESPIFKFLCNTGKEKICSLLLDYGLKIDLNKTNDLEGFLYLIKKGNFTFLKLLVSHGIDFNPVKKYLNNKYEVDKNNEIIEVLSDLDFDLKHMYYIFN</sequence>
<dbReference type="InterPro" id="IPR002110">
    <property type="entry name" value="Ankyrin_rpt"/>
</dbReference>
<accession>A0A6G6ADA6</accession>
<reference evidence="3" key="1">
    <citation type="submission" date="2019-07" db="EMBL/GenBank/DDBJ databases">
        <title>The discovery of a new lineage B mimivirus raises questions about particles surface fibrils.</title>
        <authorList>
            <person name="Silva L.K.S."/>
            <person name="Rodrigues R.A.L."/>
            <person name="Andrade A.C.S.P."/>
            <person name="Hikida H."/>
            <person name="Andreani J."/>
            <person name="Levasseur A."/>
            <person name="La Scola B."/>
            <person name="Abrahao J.S."/>
        </authorList>
    </citation>
    <scope>NUCLEOTIDE SEQUENCE</scope>
    <source>
        <strain evidence="3">B60</strain>
    </source>
</reference>
<proteinExistence type="predicted"/>
<dbReference type="SMART" id="SM00248">
    <property type="entry name" value="ANK"/>
    <property type="match status" value="4"/>
</dbReference>
<dbReference type="PANTHER" id="PTHR24198">
    <property type="entry name" value="ANKYRIN REPEAT AND PROTEIN KINASE DOMAIN-CONTAINING PROTEIN"/>
    <property type="match status" value="1"/>
</dbReference>
<evidence type="ECO:0000256" key="2">
    <source>
        <dbReference type="ARBA" id="ARBA00023043"/>
    </source>
</evidence>
<dbReference type="PANTHER" id="PTHR24198:SF165">
    <property type="entry name" value="ANKYRIN REPEAT-CONTAINING PROTEIN-RELATED"/>
    <property type="match status" value="1"/>
</dbReference>
<dbReference type="EMBL" id="MN175499">
    <property type="protein sequence ID" value="QID06423.1"/>
    <property type="molecule type" value="Genomic_DNA"/>
</dbReference>
<dbReference type="PROSITE" id="PS50088">
    <property type="entry name" value="ANK_REPEAT"/>
    <property type="match status" value="1"/>
</dbReference>
<keyword evidence="2" id="KW-0040">ANK repeat</keyword>
<dbReference type="SUPFAM" id="SSF48403">
    <property type="entry name" value="Ankyrin repeat"/>
    <property type="match status" value="1"/>
</dbReference>
<protein>
    <submittedName>
        <fullName evidence="3">Ankyrin repeat-containing protein</fullName>
    </submittedName>
</protein>
<evidence type="ECO:0000313" key="3">
    <source>
        <dbReference type="EMBL" id="QID06423.1"/>
    </source>
</evidence>
<name>A0A6G6ADA6_9VIRU</name>
<dbReference type="Gene3D" id="1.25.40.20">
    <property type="entry name" value="Ankyrin repeat-containing domain"/>
    <property type="match status" value="1"/>
</dbReference>
<evidence type="ECO:0000256" key="1">
    <source>
        <dbReference type="ARBA" id="ARBA00022737"/>
    </source>
</evidence>